<evidence type="ECO:0000259" key="1">
    <source>
        <dbReference type="Pfam" id="PF13785"/>
    </source>
</evidence>
<sequence length="192" mass="22409">MGWREFFGIRKKDRRQDVGTPAKGPAAQVTDLTLSDIKVGYLLDHDMKTWEVTAYHYYDWGDGGNLTHEWQLNSADDTLYLEKTSDDETEWSVSRPIPFKRLGAGVRNHILEKEDPPDEIEFEDRIYHLNEFGGGKFFKDGKGPGREFLVWDYEDESGECFLSIQQWDEEDFEASVGHWVEAYQFTNILPRM</sequence>
<gene>
    <name evidence="2" type="ORF">dsmv_0985</name>
</gene>
<organism evidence="2 3">
    <name type="scientific">Desulfococcus multivorans DSM 2059</name>
    <dbReference type="NCBI Taxonomy" id="1121405"/>
    <lineage>
        <taxon>Bacteria</taxon>
        <taxon>Pseudomonadati</taxon>
        <taxon>Thermodesulfobacteriota</taxon>
        <taxon>Desulfobacteria</taxon>
        <taxon>Desulfobacterales</taxon>
        <taxon>Desulfococcaceae</taxon>
        <taxon>Desulfococcus</taxon>
    </lineage>
</organism>
<dbReference type="InterPro" id="IPR025235">
    <property type="entry name" value="DUF4178"/>
</dbReference>
<evidence type="ECO:0000313" key="3">
    <source>
        <dbReference type="Proteomes" id="UP000014977"/>
    </source>
</evidence>
<dbReference type="OrthoDB" id="5502786at2"/>
<evidence type="ECO:0000313" key="2">
    <source>
        <dbReference type="EMBL" id="EPR44949.1"/>
    </source>
</evidence>
<reference evidence="2 3" key="1">
    <citation type="journal article" date="2013" name="Genome Announc.">
        <title>Draft genome sequences for three mercury-methylating, sulfate-reducing bacteria.</title>
        <authorList>
            <person name="Brown S.D."/>
            <person name="Hurt R.A.Jr."/>
            <person name="Gilmour C.C."/>
            <person name="Elias D.A."/>
        </authorList>
    </citation>
    <scope>NUCLEOTIDE SEQUENCE [LARGE SCALE GENOMIC DNA]</scope>
    <source>
        <strain evidence="2 3">DSM 2059</strain>
    </source>
</reference>
<dbReference type="Proteomes" id="UP000014977">
    <property type="component" value="Unassembled WGS sequence"/>
</dbReference>
<name>S7VDY8_DESML</name>
<comment type="caution">
    <text evidence="2">The sequence shown here is derived from an EMBL/GenBank/DDBJ whole genome shotgun (WGS) entry which is preliminary data.</text>
</comment>
<keyword evidence="3" id="KW-1185">Reference proteome</keyword>
<feature type="domain" description="DUF4178" evidence="1">
    <location>
        <begin position="38"/>
        <end position="181"/>
    </location>
</feature>
<dbReference type="AlphaFoldDB" id="S7VDY8"/>
<dbReference type="Pfam" id="PF13785">
    <property type="entry name" value="DUF4178"/>
    <property type="match status" value="1"/>
</dbReference>
<accession>S7VDY8</accession>
<dbReference type="STRING" id="897.B2D07_11815"/>
<dbReference type="EMBL" id="ATHJ01000011">
    <property type="protein sequence ID" value="EPR44949.1"/>
    <property type="molecule type" value="Genomic_DNA"/>
</dbReference>
<proteinExistence type="predicted"/>
<dbReference type="RefSeq" id="WP_020875176.1">
    <property type="nucleotide sequence ID" value="NZ_ATHJ01000011.1"/>
</dbReference>
<dbReference type="eggNOG" id="ENOG5032RZV">
    <property type="taxonomic scope" value="Bacteria"/>
</dbReference>
<protein>
    <recommendedName>
        <fullName evidence="1">DUF4178 domain-containing protein</fullName>
    </recommendedName>
</protein>